<accession>A0A5B7HLJ6</accession>
<comment type="caution">
    <text evidence="2">The sequence shown here is derived from an EMBL/GenBank/DDBJ whole genome shotgun (WGS) entry which is preliminary data.</text>
</comment>
<dbReference type="Proteomes" id="UP000324222">
    <property type="component" value="Unassembled WGS sequence"/>
</dbReference>
<keyword evidence="1" id="KW-0812">Transmembrane</keyword>
<proteinExistence type="predicted"/>
<feature type="transmembrane region" description="Helical" evidence="1">
    <location>
        <begin position="44"/>
        <end position="64"/>
    </location>
</feature>
<sequence>MDVRDMSLFCRGAKVDMSQELAKVLRWLAQQQGKPKPRRKHWTLTKLAVLCIGWLVAVRMVWTLGESEDRFKME</sequence>
<protein>
    <submittedName>
        <fullName evidence="2">Uncharacterized protein</fullName>
    </submittedName>
</protein>
<dbReference type="AlphaFoldDB" id="A0A5B7HLJ6"/>
<name>A0A5B7HLJ6_PORTR</name>
<gene>
    <name evidence="2" type="ORF">E2C01_068098</name>
</gene>
<evidence type="ECO:0000256" key="1">
    <source>
        <dbReference type="SAM" id="Phobius"/>
    </source>
</evidence>
<keyword evidence="3" id="KW-1185">Reference proteome</keyword>
<organism evidence="2 3">
    <name type="scientific">Portunus trituberculatus</name>
    <name type="common">Swimming crab</name>
    <name type="synonym">Neptunus trituberculatus</name>
    <dbReference type="NCBI Taxonomy" id="210409"/>
    <lineage>
        <taxon>Eukaryota</taxon>
        <taxon>Metazoa</taxon>
        <taxon>Ecdysozoa</taxon>
        <taxon>Arthropoda</taxon>
        <taxon>Crustacea</taxon>
        <taxon>Multicrustacea</taxon>
        <taxon>Malacostraca</taxon>
        <taxon>Eumalacostraca</taxon>
        <taxon>Eucarida</taxon>
        <taxon>Decapoda</taxon>
        <taxon>Pleocyemata</taxon>
        <taxon>Brachyura</taxon>
        <taxon>Eubrachyura</taxon>
        <taxon>Portunoidea</taxon>
        <taxon>Portunidae</taxon>
        <taxon>Portuninae</taxon>
        <taxon>Portunus</taxon>
    </lineage>
</organism>
<evidence type="ECO:0000313" key="2">
    <source>
        <dbReference type="EMBL" id="MPC73761.1"/>
    </source>
</evidence>
<keyword evidence="1" id="KW-1133">Transmembrane helix</keyword>
<dbReference type="EMBL" id="VSRR010037468">
    <property type="protein sequence ID" value="MPC73761.1"/>
    <property type="molecule type" value="Genomic_DNA"/>
</dbReference>
<evidence type="ECO:0000313" key="3">
    <source>
        <dbReference type="Proteomes" id="UP000324222"/>
    </source>
</evidence>
<keyword evidence="1" id="KW-0472">Membrane</keyword>
<reference evidence="2 3" key="1">
    <citation type="submission" date="2019-05" db="EMBL/GenBank/DDBJ databases">
        <title>Another draft genome of Portunus trituberculatus and its Hox gene families provides insights of decapod evolution.</title>
        <authorList>
            <person name="Jeong J.-H."/>
            <person name="Song I."/>
            <person name="Kim S."/>
            <person name="Choi T."/>
            <person name="Kim D."/>
            <person name="Ryu S."/>
            <person name="Kim W."/>
        </authorList>
    </citation>
    <scope>NUCLEOTIDE SEQUENCE [LARGE SCALE GENOMIC DNA]</scope>
    <source>
        <tissue evidence="2">Muscle</tissue>
    </source>
</reference>